<protein>
    <submittedName>
        <fullName evidence="7">TetR family transcriptional regulator</fullName>
    </submittedName>
</protein>
<dbReference type="Pfam" id="PF00440">
    <property type="entry name" value="TetR_N"/>
    <property type="match status" value="1"/>
</dbReference>
<evidence type="ECO:0000256" key="1">
    <source>
        <dbReference type="ARBA" id="ARBA00022491"/>
    </source>
</evidence>
<reference evidence="7 8" key="1">
    <citation type="submission" date="2019-04" db="EMBL/GenBank/DDBJ databases">
        <title>Natronomonas sp. F20-122 a newhaloarchaeon isolated from a saline saltern of Isla Bacuta, Huelva, Spain.</title>
        <authorList>
            <person name="Duran-Viseras A."/>
            <person name="Sanchez-Porro C."/>
            <person name="Ventosa A."/>
        </authorList>
    </citation>
    <scope>NUCLEOTIDE SEQUENCE [LARGE SCALE GENOMIC DNA]</scope>
    <source>
        <strain evidence="7 8">F20-122</strain>
    </source>
</reference>
<dbReference type="PRINTS" id="PR00455">
    <property type="entry name" value="HTHTETR"/>
</dbReference>
<dbReference type="Proteomes" id="UP000308037">
    <property type="component" value="Unassembled WGS sequence"/>
</dbReference>
<dbReference type="InterPro" id="IPR001647">
    <property type="entry name" value="HTH_TetR"/>
</dbReference>
<dbReference type="SUPFAM" id="SSF48498">
    <property type="entry name" value="Tetracyclin repressor-like, C-terminal domain"/>
    <property type="match status" value="1"/>
</dbReference>
<dbReference type="InterPro" id="IPR050109">
    <property type="entry name" value="HTH-type_TetR-like_transc_reg"/>
</dbReference>
<dbReference type="AlphaFoldDB" id="A0A4U5J8M1"/>
<dbReference type="InterPro" id="IPR009057">
    <property type="entry name" value="Homeodomain-like_sf"/>
</dbReference>
<keyword evidence="1" id="KW-0678">Repressor</keyword>
<sequence>MADDSDSSRSNAHGEIMRATYRALRDHGYANLTIKRIAEEYGKSTAAVHYHYDTKDELLAAFLDYLLGRFKDTVHEVEIIDPERRLDSLLDQLLIEPNDHRDLLIAMLEMRSQAPYREAFGERFRGSDAYVRYILRTVIEQGVAAGAFDDVDVDHAARALMTVVVGAQTRDAVLNDDESDAFETARRLADEYVSAVLIDDDSGAN</sequence>
<dbReference type="InterPro" id="IPR039538">
    <property type="entry name" value="BetI_C"/>
</dbReference>
<evidence type="ECO:0000256" key="4">
    <source>
        <dbReference type="ARBA" id="ARBA00023163"/>
    </source>
</evidence>
<gene>
    <name evidence="7" type="ORF">DM868_14470</name>
</gene>
<dbReference type="EMBL" id="QKNX01000009">
    <property type="protein sequence ID" value="TKR24436.1"/>
    <property type="molecule type" value="Genomic_DNA"/>
</dbReference>
<keyword evidence="2" id="KW-0805">Transcription regulation</keyword>
<dbReference type="InterPro" id="IPR036271">
    <property type="entry name" value="Tet_transcr_reg_TetR-rel_C_sf"/>
</dbReference>
<accession>A0A4U5J8M1</accession>
<evidence type="ECO:0000259" key="6">
    <source>
        <dbReference type="PROSITE" id="PS50977"/>
    </source>
</evidence>
<dbReference type="GO" id="GO:0003700">
    <property type="term" value="F:DNA-binding transcription factor activity"/>
    <property type="evidence" value="ECO:0007669"/>
    <property type="project" value="TreeGrafter"/>
</dbReference>
<evidence type="ECO:0000313" key="7">
    <source>
        <dbReference type="EMBL" id="TKR24436.1"/>
    </source>
</evidence>
<dbReference type="OrthoDB" id="135877at2157"/>
<name>A0A4U5J8M1_9EURY</name>
<feature type="DNA-binding region" description="H-T-H motif" evidence="5">
    <location>
        <begin position="33"/>
        <end position="52"/>
    </location>
</feature>
<organism evidence="7 8">
    <name type="scientific">Natronomonas salsuginis</name>
    <dbReference type="NCBI Taxonomy" id="2217661"/>
    <lineage>
        <taxon>Archaea</taxon>
        <taxon>Methanobacteriati</taxon>
        <taxon>Methanobacteriota</taxon>
        <taxon>Stenosarchaea group</taxon>
        <taxon>Halobacteria</taxon>
        <taxon>Halobacteriales</taxon>
        <taxon>Natronomonadaceae</taxon>
        <taxon>Natronomonas</taxon>
    </lineage>
</organism>
<dbReference type="PROSITE" id="PS50977">
    <property type="entry name" value="HTH_TETR_2"/>
    <property type="match status" value="1"/>
</dbReference>
<proteinExistence type="predicted"/>
<dbReference type="SUPFAM" id="SSF46689">
    <property type="entry name" value="Homeodomain-like"/>
    <property type="match status" value="1"/>
</dbReference>
<evidence type="ECO:0000256" key="3">
    <source>
        <dbReference type="ARBA" id="ARBA00023125"/>
    </source>
</evidence>
<evidence type="ECO:0000313" key="8">
    <source>
        <dbReference type="Proteomes" id="UP000308037"/>
    </source>
</evidence>
<dbReference type="Gene3D" id="1.10.357.10">
    <property type="entry name" value="Tetracycline Repressor, domain 2"/>
    <property type="match status" value="1"/>
</dbReference>
<evidence type="ECO:0000256" key="5">
    <source>
        <dbReference type="PROSITE-ProRule" id="PRU00335"/>
    </source>
</evidence>
<evidence type="ECO:0000256" key="2">
    <source>
        <dbReference type="ARBA" id="ARBA00023015"/>
    </source>
</evidence>
<dbReference type="GO" id="GO:0000976">
    <property type="term" value="F:transcription cis-regulatory region binding"/>
    <property type="evidence" value="ECO:0007669"/>
    <property type="project" value="TreeGrafter"/>
</dbReference>
<dbReference type="RefSeq" id="WP_137277553.1">
    <property type="nucleotide sequence ID" value="NZ_QKNX01000009.1"/>
</dbReference>
<keyword evidence="3 5" id="KW-0238">DNA-binding</keyword>
<dbReference type="Pfam" id="PF13977">
    <property type="entry name" value="TetR_C_6"/>
    <property type="match status" value="1"/>
</dbReference>
<keyword evidence="8" id="KW-1185">Reference proteome</keyword>
<feature type="domain" description="HTH tetR-type" evidence="6">
    <location>
        <begin position="10"/>
        <end position="70"/>
    </location>
</feature>
<dbReference type="PANTHER" id="PTHR30055:SF234">
    <property type="entry name" value="HTH-TYPE TRANSCRIPTIONAL REGULATOR BETI"/>
    <property type="match status" value="1"/>
</dbReference>
<keyword evidence="4" id="KW-0804">Transcription</keyword>
<dbReference type="PANTHER" id="PTHR30055">
    <property type="entry name" value="HTH-TYPE TRANSCRIPTIONAL REGULATOR RUTR"/>
    <property type="match status" value="1"/>
</dbReference>
<comment type="caution">
    <text evidence="7">The sequence shown here is derived from an EMBL/GenBank/DDBJ whole genome shotgun (WGS) entry which is preliminary data.</text>
</comment>